<sequence length="181" mass="20512">MSALLALIRPWAGHAVRHIPDTPNQAYDIYDFSYAGRSAENRWNVAGEPTLYLAKEKNVALAEYARHFEVNRTVGLAAKTYQRKVYRFKVALDAVLDLREPSVWSALSLQNAPDCFKDKKVGRATAAFIRNTTAAQAILVPSMAFLDDLEQWCLVLFLEKLPDDSRRFLLNVIEDGYFEIA</sequence>
<keyword evidence="3" id="KW-1185">Reference proteome</keyword>
<organism evidence="2 3">
    <name type="scientific">Vasconcelosia minhoensis LEGE 07310</name>
    <dbReference type="NCBI Taxonomy" id="915328"/>
    <lineage>
        <taxon>Bacteria</taxon>
        <taxon>Bacillati</taxon>
        <taxon>Cyanobacteriota</taxon>
        <taxon>Cyanophyceae</taxon>
        <taxon>Nodosilineales</taxon>
        <taxon>Cymatolegaceae</taxon>
        <taxon>Vasconcelosia</taxon>
        <taxon>Vasconcelosia minhoensis</taxon>
    </lineage>
</organism>
<dbReference type="RefSeq" id="WP_193910913.1">
    <property type="nucleotide sequence ID" value="NZ_JADEXG010000065.1"/>
</dbReference>
<reference evidence="2" key="1">
    <citation type="submission" date="2020-10" db="EMBL/GenBank/DDBJ databases">
        <authorList>
            <person name="Castelo-Branco R."/>
            <person name="Eusebio N."/>
            <person name="Adriana R."/>
            <person name="Vieira A."/>
            <person name="Brugerolle De Fraissinette N."/>
            <person name="Rezende De Castro R."/>
            <person name="Schneider M.P."/>
            <person name="Vasconcelos V."/>
            <person name="Leao P.N."/>
        </authorList>
    </citation>
    <scope>NUCLEOTIDE SEQUENCE</scope>
    <source>
        <strain evidence="2">LEGE 07310</strain>
    </source>
</reference>
<proteinExistence type="predicted"/>
<dbReference type="Pfam" id="PF08808">
    <property type="entry name" value="RES"/>
    <property type="match status" value="1"/>
</dbReference>
<dbReference type="InterPro" id="IPR014914">
    <property type="entry name" value="RES_dom"/>
</dbReference>
<dbReference type="EMBL" id="JADEXG010000065">
    <property type="protein sequence ID" value="MBE9079696.1"/>
    <property type="molecule type" value="Genomic_DNA"/>
</dbReference>
<evidence type="ECO:0000313" key="3">
    <source>
        <dbReference type="Proteomes" id="UP000636505"/>
    </source>
</evidence>
<protein>
    <submittedName>
        <fullName evidence="2">RES family NAD+ phosphorylase</fullName>
    </submittedName>
</protein>
<name>A0A8J7AS65_9CYAN</name>
<evidence type="ECO:0000313" key="2">
    <source>
        <dbReference type="EMBL" id="MBE9079696.1"/>
    </source>
</evidence>
<accession>A0A8J7AS65</accession>
<dbReference type="SMART" id="SM00953">
    <property type="entry name" value="RES"/>
    <property type="match status" value="1"/>
</dbReference>
<gene>
    <name evidence="2" type="ORF">IQ241_20775</name>
</gene>
<feature type="domain" description="RES" evidence="1">
    <location>
        <begin position="31"/>
        <end position="175"/>
    </location>
</feature>
<comment type="caution">
    <text evidence="2">The sequence shown here is derived from an EMBL/GenBank/DDBJ whole genome shotgun (WGS) entry which is preliminary data.</text>
</comment>
<dbReference type="Proteomes" id="UP000636505">
    <property type="component" value="Unassembled WGS sequence"/>
</dbReference>
<dbReference type="AlphaFoldDB" id="A0A8J7AS65"/>
<evidence type="ECO:0000259" key="1">
    <source>
        <dbReference type="SMART" id="SM00953"/>
    </source>
</evidence>